<keyword evidence="3" id="KW-0804">Transcription</keyword>
<dbReference type="STRING" id="536979.SAMN04488055_3454"/>
<name>A0A1N6IYB7_9BACT</name>
<feature type="domain" description="HTH araC/xylS-type" evidence="4">
    <location>
        <begin position="197"/>
        <end position="295"/>
    </location>
</feature>
<dbReference type="AlphaFoldDB" id="A0A1N6IYB7"/>
<dbReference type="Gene3D" id="1.10.10.60">
    <property type="entry name" value="Homeodomain-like"/>
    <property type="match status" value="1"/>
</dbReference>
<evidence type="ECO:0000313" key="6">
    <source>
        <dbReference type="Proteomes" id="UP000185003"/>
    </source>
</evidence>
<dbReference type="SMART" id="SM00342">
    <property type="entry name" value="HTH_ARAC"/>
    <property type="match status" value="1"/>
</dbReference>
<dbReference type="EMBL" id="FSRA01000002">
    <property type="protein sequence ID" value="SIO37001.1"/>
    <property type="molecule type" value="Genomic_DNA"/>
</dbReference>
<evidence type="ECO:0000256" key="2">
    <source>
        <dbReference type="ARBA" id="ARBA00023125"/>
    </source>
</evidence>
<dbReference type="PANTHER" id="PTHR43280:SF28">
    <property type="entry name" value="HTH-TYPE TRANSCRIPTIONAL ACTIVATOR RHAS"/>
    <property type="match status" value="1"/>
</dbReference>
<dbReference type="PANTHER" id="PTHR43280">
    <property type="entry name" value="ARAC-FAMILY TRANSCRIPTIONAL REGULATOR"/>
    <property type="match status" value="1"/>
</dbReference>
<organism evidence="5 6">
    <name type="scientific">Chitinophaga niabensis</name>
    <dbReference type="NCBI Taxonomy" id="536979"/>
    <lineage>
        <taxon>Bacteria</taxon>
        <taxon>Pseudomonadati</taxon>
        <taxon>Bacteroidota</taxon>
        <taxon>Chitinophagia</taxon>
        <taxon>Chitinophagales</taxon>
        <taxon>Chitinophagaceae</taxon>
        <taxon>Chitinophaga</taxon>
    </lineage>
</organism>
<evidence type="ECO:0000256" key="3">
    <source>
        <dbReference type="ARBA" id="ARBA00023163"/>
    </source>
</evidence>
<dbReference type="PROSITE" id="PS01124">
    <property type="entry name" value="HTH_ARAC_FAMILY_2"/>
    <property type="match status" value="1"/>
</dbReference>
<evidence type="ECO:0000256" key="1">
    <source>
        <dbReference type="ARBA" id="ARBA00023015"/>
    </source>
</evidence>
<keyword evidence="6" id="KW-1185">Reference proteome</keyword>
<dbReference type="SUPFAM" id="SSF46689">
    <property type="entry name" value="Homeodomain-like"/>
    <property type="match status" value="1"/>
</dbReference>
<protein>
    <submittedName>
        <fullName evidence="5">AraC-type DNA-binding protein</fullName>
    </submittedName>
</protein>
<proteinExistence type="predicted"/>
<dbReference type="SUPFAM" id="SSF51215">
    <property type="entry name" value="Regulatory protein AraC"/>
    <property type="match status" value="1"/>
</dbReference>
<evidence type="ECO:0000259" key="4">
    <source>
        <dbReference type="PROSITE" id="PS01124"/>
    </source>
</evidence>
<keyword evidence="1" id="KW-0805">Transcription regulation</keyword>
<keyword evidence="2 5" id="KW-0238">DNA-binding</keyword>
<sequence>MIIGISFLLINYICSNASYMSKRNKIPLHSLGNNTLGIEVKQLTEVGEEETSFINHIHRDDHYIFLFHKKGHTHMIIDFKEVEASGRGVFCILPGQVHYGISMKDTLAWFLAVDGALVQEQFRTVFEERSGLLNISLAAAERLETCFFVLRGLCQEPDQLLVTRSMTDVVIGLFAGIFSAAEESRDDAHSRTTIITRQFKGLLKGNFREMKRPSAYAEALNISPSYLNEAVKLTTGLPVSHWIQEEIMMEAKRLLFYTNNTVKQIADDLGFEDHTYFSRVFNRSEGMPPLAFRKNYRK</sequence>
<dbReference type="InterPro" id="IPR009057">
    <property type="entry name" value="Homeodomain-like_sf"/>
</dbReference>
<dbReference type="InterPro" id="IPR037923">
    <property type="entry name" value="HTH-like"/>
</dbReference>
<gene>
    <name evidence="5" type="ORF">SAMN04488055_3454</name>
</gene>
<reference evidence="5 6" key="1">
    <citation type="submission" date="2016-11" db="EMBL/GenBank/DDBJ databases">
        <authorList>
            <person name="Jaros S."/>
            <person name="Januszkiewicz K."/>
            <person name="Wedrychowicz H."/>
        </authorList>
    </citation>
    <scope>NUCLEOTIDE SEQUENCE [LARGE SCALE GENOMIC DNA]</scope>
    <source>
        <strain evidence="5 6">DSM 24787</strain>
    </source>
</reference>
<dbReference type="Pfam" id="PF12833">
    <property type="entry name" value="HTH_18"/>
    <property type="match status" value="1"/>
</dbReference>
<accession>A0A1N6IYB7</accession>
<dbReference type="Proteomes" id="UP000185003">
    <property type="component" value="Unassembled WGS sequence"/>
</dbReference>
<dbReference type="InterPro" id="IPR018060">
    <property type="entry name" value="HTH_AraC"/>
</dbReference>
<evidence type="ECO:0000313" key="5">
    <source>
        <dbReference type="EMBL" id="SIO37001.1"/>
    </source>
</evidence>
<dbReference type="GO" id="GO:0043565">
    <property type="term" value="F:sequence-specific DNA binding"/>
    <property type="evidence" value="ECO:0007669"/>
    <property type="project" value="InterPro"/>
</dbReference>
<dbReference type="GO" id="GO:0003700">
    <property type="term" value="F:DNA-binding transcription factor activity"/>
    <property type="evidence" value="ECO:0007669"/>
    <property type="project" value="InterPro"/>
</dbReference>